<feature type="chain" id="PRO_5042865011" evidence="5">
    <location>
        <begin position="26"/>
        <end position="412"/>
    </location>
</feature>
<feature type="domain" description="Leucine-binding protein" evidence="6">
    <location>
        <begin position="27"/>
        <end position="375"/>
    </location>
</feature>
<comment type="similarity">
    <text evidence="1">Belongs to the leucine-binding protein family.</text>
</comment>
<proteinExistence type="inferred from homology"/>
<evidence type="ECO:0000259" key="6">
    <source>
        <dbReference type="Pfam" id="PF13458"/>
    </source>
</evidence>
<keyword evidence="4" id="KW-0029">Amino-acid transport</keyword>
<evidence type="ECO:0000256" key="3">
    <source>
        <dbReference type="ARBA" id="ARBA00022729"/>
    </source>
</evidence>
<evidence type="ECO:0000256" key="4">
    <source>
        <dbReference type="ARBA" id="ARBA00022970"/>
    </source>
</evidence>
<protein>
    <submittedName>
        <fullName evidence="7">Branched-chain amino acid ABC transporter substrate-binding protein</fullName>
    </submittedName>
</protein>
<evidence type="ECO:0000256" key="5">
    <source>
        <dbReference type="SAM" id="SignalP"/>
    </source>
</evidence>
<keyword evidence="2" id="KW-0813">Transport</keyword>
<dbReference type="RefSeq" id="WP_327787926.1">
    <property type="nucleotide sequence ID" value="NZ_JARGEQ010000024.1"/>
</dbReference>
<organism evidence="7 8">
    <name type="scientific">Marinimicrococcus flavescens</name>
    <dbReference type="NCBI Taxonomy" id="3031815"/>
    <lineage>
        <taxon>Bacteria</taxon>
        <taxon>Pseudomonadati</taxon>
        <taxon>Pseudomonadota</taxon>
        <taxon>Alphaproteobacteria</taxon>
        <taxon>Geminicoccales</taxon>
        <taxon>Geminicoccaceae</taxon>
        <taxon>Marinimicrococcus</taxon>
    </lineage>
</organism>
<dbReference type="InterPro" id="IPR028081">
    <property type="entry name" value="Leu-bd"/>
</dbReference>
<dbReference type="CDD" id="cd06329">
    <property type="entry name" value="PBP1_SBP-like"/>
    <property type="match status" value="1"/>
</dbReference>
<dbReference type="SUPFAM" id="SSF53822">
    <property type="entry name" value="Periplasmic binding protein-like I"/>
    <property type="match status" value="1"/>
</dbReference>
<sequence>MAARLAGGTALAMLGLAGLAGAAAAEPLKVGIIEPMSGPDAATGELYVTAARYGLEEINRAGGFNGEPIEILLYDNGGTAAGTVDKFKQAVADGVRVIFQGSSSAAAGQLTADVRKHNLRNPDSRLLYINDGGAALDLTGDKCHFYHFRFQAPAPMLVGPLVEAMSEAGELGTKVYSINQNYSWGRDMETAIRERAGDGGYEVVEATLHDVAKIQDFAPYVARIKAAEPDTVLTGNWSNDLLLLMKATGEAGLDVRFGTAFLDQPGNIANAGETALGHYLASTYNLAAGDEAFPEDYKARTGHYPVYLEPRVVIAARAFGKALEAVDFGGGAIDVTPIALALEGVTLETAMGPVTIRKEDHQAVMPIVVSRVEKGAPYPVDGTDMGFAPVRTIPGPEAVYPVQESCEMQRPG</sequence>
<dbReference type="InterPro" id="IPR000709">
    <property type="entry name" value="Leu_Ile_Val-bd"/>
</dbReference>
<dbReference type="PANTHER" id="PTHR30483:SF6">
    <property type="entry name" value="PERIPLASMIC BINDING PROTEIN OF ABC TRANSPORTER FOR NATURAL AMINO ACIDS"/>
    <property type="match status" value="1"/>
</dbReference>
<dbReference type="EMBL" id="JARGEQ010000024">
    <property type="protein sequence ID" value="MDF1585508.1"/>
    <property type="molecule type" value="Genomic_DNA"/>
</dbReference>
<evidence type="ECO:0000256" key="1">
    <source>
        <dbReference type="ARBA" id="ARBA00010062"/>
    </source>
</evidence>
<name>A0AAP3XPN8_9PROT</name>
<reference evidence="7 8" key="1">
    <citation type="submission" date="2023-03" db="EMBL/GenBank/DDBJ databases">
        <title>YIM 152171 draft genome.</title>
        <authorList>
            <person name="Yang Z."/>
        </authorList>
    </citation>
    <scope>NUCLEOTIDE SEQUENCE [LARGE SCALE GENOMIC DNA]</scope>
    <source>
        <strain evidence="7 8">YIM 152171</strain>
    </source>
</reference>
<accession>A0AAP3XPN8</accession>
<evidence type="ECO:0000313" key="7">
    <source>
        <dbReference type="EMBL" id="MDF1585508.1"/>
    </source>
</evidence>
<dbReference type="AlphaFoldDB" id="A0AAP3XPN8"/>
<dbReference type="PRINTS" id="PR00337">
    <property type="entry name" value="LEUILEVALBP"/>
</dbReference>
<feature type="signal peptide" evidence="5">
    <location>
        <begin position="1"/>
        <end position="25"/>
    </location>
</feature>
<dbReference type="Pfam" id="PF13458">
    <property type="entry name" value="Peripla_BP_6"/>
    <property type="match status" value="1"/>
</dbReference>
<dbReference type="GO" id="GO:0006865">
    <property type="term" value="P:amino acid transport"/>
    <property type="evidence" value="ECO:0007669"/>
    <property type="project" value="UniProtKB-KW"/>
</dbReference>
<evidence type="ECO:0000256" key="2">
    <source>
        <dbReference type="ARBA" id="ARBA00022448"/>
    </source>
</evidence>
<dbReference type="InterPro" id="IPR051010">
    <property type="entry name" value="BCAA_transport"/>
</dbReference>
<dbReference type="Proteomes" id="UP001301140">
    <property type="component" value="Unassembled WGS sequence"/>
</dbReference>
<dbReference type="Gene3D" id="3.40.50.2300">
    <property type="match status" value="2"/>
</dbReference>
<gene>
    <name evidence="7" type="ORF">PZ740_03800</name>
</gene>
<dbReference type="PANTHER" id="PTHR30483">
    <property type="entry name" value="LEUCINE-SPECIFIC-BINDING PROTEIN"/>
    <property type="match status" value="1"/>
</dbReference>
<keyword evidence="3 5" id="KW-0732">Signal</keyword>
<keyword evidence="8" id="KW-1185">Reference proteome</keyword>
<evidence type="ECO:0000313" key="8">
    <source>
        <dbReference type="Proteomes" id="UP001301140"/>
    </source>
</evidence>
<dbReference type="InterPro" id="IPR028082">
    <property type="entry name" value="Peripla_BP_I"/>
</dbReference>
<comment type="caution">
    <text evidence="7">The sequence shown here is derived from an EMBL/GenBank/DDBJ whole genome shotgun (WGS) entry which is preliminary data.</text>
</comment>